<proteinExistence type="predicted"/>
<reference evidence="2" key="2">
    <citation type="submission" date="2024-01" db="EMBL/GenBank/DDBJ databases">
        <authorList>
            <person name="He J."/>
            <person name="Wang M."/>
            <person name="Zheng J."/>
            <person name="Liu Z."/>
        </authorList>
    </citation>
    <scope>NUCLEOTIDE SEQUENCE</scope>
    <source>
        <strain evidence="2">ZL_2023a</strain>
        <tissue evidence="2">Muscle</tissue>
    </source>
</reference>
<dbReference type="EMBL" id="JARKIK010000023">
    <property type="protein sequence ID" value="KAK8744233.1"/>
    <property type="molecule type" value="Genomic_DNA"/>
</dbReference>
<organism evidence="2 3">
    <name type="scientific">Cherax quadricarinatus</name>
    <name type="common">Australian red claw crayfish</name>
    <dbReference type="NCBI Taxonomy" id="27406"/>
    <lineage>
        <taxon>Eukaryota</taxon>
        <taxon>Metazoa</taxon>
        <taxon>Ecdysozoa</taxon>
        <taxon>Arthropoda</taxon>
        <taxon>Crustacea</taxon>
        <taxon>Multicrustacea</taxon>
        <taxon>Malacostraca</taxon>
        <taxon>Eumalacostraca</taxon>
        <taxon>Eucarida</taxon>
        <taxon>Decapoda</taxon>
        <taxon>Pleocyemata</taxon>
        <taxon>Astacidea</taxon>
        <taxon>Parastacoidea</taxon>
        <taxon>Parastacidae</taxon>
        <taxon>Cherax</taxon>
    </lineage>
</organism>
<dbReference type="EMBL" id="JARKIK010000023">
    <property type="protein sequence ID" value="KAK8744230.1"/>
    <property type="molecule type" value="Genomic_DNA"/>
</dbReference>
<protein>
    <submittedName>
        <fullName evidence="2">Uncharacterized protein</fullName>
    </submittedName>
</protein>
<reference evidence="2 3" key="1">
    <citation type="journal article" date="2024" name="BMC Genomics">
        <title>Genome assembly of redclaw crayfish (Cherax quadricarinatus) provides insights into its immune adaptation and hypoxia tolerance.</title>
        <authorList>
            <person name="Liu Z."/>
            <person name="Zheng J."/>
            <person name="Li H."/>
            <person name="Fang K."/>
            <person name="Wang S."/>
            <person name="He J."/>
            <person name="Zhou D."/>
            <person name="Weng S."/>
            <person name="Chi M."/>
            <person name="Gu Z."/>
            <person name="He J."/>
            <person name="Li F."/>
            <person name="Wang M."/>
        </authorList>
    </citation>
    <scope>NUCLEOTIDE SEQUENCE [LARGE SCALE GENOMIC DNA]</scope>
    <source>
        <strain evidence="2">ZL_2023a</strain>
    </source>
</reference>
<feature type="region of interest" description="Disordered" evidence="1">
    <location>
        <begin position="1"/>
        <end position="49"/>
    </location>
</feature>
<name>A0AAW0XMQ4_CHEQU</name>
<dbReference type="AlphaFoldDB" id="A0AAW0XMQ4"/>
<sequence>MIGPSTHCIQPTDTHPDETSGQHNGGAGRMIDPSTHCTQPTGTHLDETVYPNDIQLKKLSDDKESTLLFKPPLTALLTAEGSLSVMPKYNVPLSRFIVSM</sequence>
<evidence type="ECO:0000313" key="3">
    <source>
        <dbReference type="Proteomes" id="UP001445076"/>
    </source>
</evidence>
<evidence type="ECO:0000313" key="2">
    <source>
        <dbReference type="EMBL" id="KAK8744230.1"/>
    </source>
</evidence>
<keyword evidence="3" id="KW-1185">Reference proteome</keyword>
<evidence type="ECO:0000256" key="1">
    <source>
        <dbReference type="SAM" id="MobiDB-lite"/>
    </source>
</evidence>
<comment type="caution">
    <text evidence="2">The sequence shown here is derived from an EMBL/GenBank/DDBJ whole genome shotgun (WGS) entry which is preliminary data.</text>
</comment>
<dbReference type="Proteomes" id="UP001445076">
    <property type="component" value="Unassembled WGS sequence"/>
</dbReference>
<accession>A0AAW0XMQ4</accession>
<gene>
    <name evidence="2" type="ORF">OTU49_001069</name>
</gene>
<dbReference type="EMBL" id="JARKIK010000023">
    <property type="protein sequence ID" value="KAK8744228.1"/>
    <property type="molecule type" value="Genomic_DNA"/>
</dbReference>